<dbReference type="AlphaFoldDB" id="A0AAJ6AHJ3"/>
<organism evidence="2 3">
    <name type="scientific">Auritidibacter ignavus</name>
    <dbReference type="NCBI Taxonomy" id="678932"/>
    <lineage>
        <taxon>Bacteria</taxon>
        <taxon>Bacillati</taxon>
        <taxon>Actinomycetota</taxon>
        <taxon>Actinomycetes</taxon>
        <taxon>Micrococcales</taxon>
        <taxon>Micrococcaceae</taxon>
        <taxon>Auritidibacter</taxon>
    </lineage>
</organism>
<dbReference type="EMBL" id="CP122566">
    <property type="protein sequence ID" value="WGH92404.1"/>
    <property type="molecule type" value="Genomic_DNA"/>
</dbReference>
<accession>A0AAJ6AHJ3</accession>
<keyword evidence="1" id="KW-0472">Membrane</keyword>
<evidence type="ECO:0000313" key="2">
    <source>
        <dbReference type="EMBL" id="WGH92404.1"/>
    </source>
</evidence>
<evidence type="ECO:0000256" key="1">
    <source>
        <dbReference type="SAM" id="Phobius"/>
    </source>
</evidence>
<dbReference type="Gene3D" id="3.30.420.590">
    <property type="match status" value="1"/>
</dbReference>
<name>A0AAJ6AHJ3_9MICC</name>
<keyword evidence="1" id="KW-1133">Transmembrane helix</keyword>
<evidence type="ECO:0000313" key="3">
    <source>
        <dbReference type="Proteomes" id="UP001224674"/>
    </source>
</evidence>
<gene>
    <name evidence="2" type="ORF">QDX21_08740</name>
</gene>
<keyword evidence="3" id="KW-1185">Reference proteome</keyword>
<dbReference type="Proteomes" id="UP001224674">
    <property type="component" value="Chromosome"/>
</dbReference>
<proteinExistence type="predicted"/>
<evidence type="ECO:0008006" key="4">
    <source>
        <dbReference type="Google" id="ProtNLM"/>
    </source>
</evidence>
<protein>
    <recommendedName>
        <fullName evidence="4">Cell envelope-related transcriptional attenuator domain-containing protein</fullName>
    </recommendedName>
</protein>
<dbReference type="PANTHER" id="PTHR33392:SF6">
    <property type="entry name" value="POLYISOPRENYL-TEICHOIC ACID--PEPTIDOGLYCAN TEICHOIC ACID TRANSFERASE TAGU"/>
    <property type="match status" value="1"/>
</dbReference>
<reference evidence="2 3" key="1">
    <citation type="submission" date="2023-03" db="EMBL/GenBank/DDBJ databases">
        <title>Complete genome sequences of several Auritidibacter ignavus strains isolated from ear infections.</title>
        <authorList>
            <person name="Baehr T."/>
            <person name="Baumhoegger A.M."/>
        </authorList>
    </citation>
    <scope>NUCLEOTIDE SEQUENCE [LARGE SCALE GENOMIC DNA]</scope>
    <source>
        <strain evidence="2 3">BABAE-6</strain>
    </source>
</reference>
<dbReference type="PANTHER" id="PTHR33392">
    <property type="entry name" value="POLYISOPRENYL-TEICHOIC ACID--PEPTIDOGLYCAN TEICHOIC ACID TRANSFERASE TAGU"/>
    <property type="match status" value="1"/>
</dbReference>
<feature type="transmembrane region" description="Helical" evidence="1">
    <location>
        <begin position="7"/>
        <end position="28"/>
    </location>
</feature>
<dbReference type="InterPro" id="IPR050922">
    <property type="entry name" value="LytR/CpsA/Psr_CW_biosynth"/>
</dbReference>
<keyword evidence="1" id="KW-0812">Transmembrane</keyword>
<sequence>MAKRSKVVVMIFAVALFLVGIFVAYQFIRGLIQPLDTLRDPFPDQRPNPAPIEEGTPGPINILFVASASRDDTSEALEENLEDRAQSLFVIHLTNSRRYAQAVAFPPQLKVPDQPFTLGEALGATGEVSTLVASIETLVDVPMDHVVLLDLNALAPLAEITGGFPDPDSEDAVLEPEQVGTLVDDSITEHGMSPTQTETVMTGMLQALSESQVRRNPGVAKDIVELMQENMVADNGLDSSELRTLMRSTSALGNITWCPLATGDGGRQANAQKLVELRERFRNDTLAECS</sequence>
<dbReference type="RefSeq" id="WP_279674519.1">
    <property type="nucleotide sequence ID" value="NZ_CP122566.1"/>
</dbReference>